<keyword evidence="8" id="KW-1185">Reference proteome</keyword>
<keyword evidence="5" id="KW-0175">Coiled coil</keyword>
<dbReference type="CDD" id="cd11393">
    <property type="entry name" value="bHLH_AtbHLH_like"/>
    <property type="match status" value="1"/>
</dbReference>
<protein>
    <submittedName>
        <fullName evidence="7">OLC1v1019838C1</fullName>
    </submittedName>
</protein>
<dbReference type="SMART" id="SM00353">
    <property type="entry name" value="HLH"/>
    <property type="match status" value="1"/>
</dbReference>
<evidence type="ECO:0000256" key="2">
    <source>
        <dbReference type="ARBA" id="ARBA00023015"/>
    </source>
</evidence>
<dbReference type="GO" id="GO:0005634">
    <property type="term" value="C:nucleus"/>
    <property type="evidence" value="ECO:0007669"/>
    <property type="project" value="UniProtKB-SubCell"/>
</dbReference>
<dbReference type="InterPro" id="IPR011598">
    <property type="entry name" value="bHLH_dom"/>
</dbReference>
<dbReference type="AlphaFoldDB" id="A0AAV1EF60"/>
<accession>A0AAV1EF60</accession>
<keyword evidence="4" id="KW-0539">Nucleus</keyword>
<evidence type="ECO:0000256" key="4">
    <source>
        <dbReference type="ARBA" id="ARBA00023242"/>
    </source>
</evidence>
<dbReference type="Proteomes" id="UP001161247">
    <property type="component" value="Chromosome 9"/>
</dbReference>
<reference evidence="7" key="1">
    <citation type="submission" date="2023-03" db="EMBL/GenBank/DDBJ databases">
        <authorList>
            <person name="Julca I."/>
        </authorList>
    </citation>
    <scope>NUCLEOTIDE SEQUENCE</scope>
</reference>
<keyword evidence="2" id="KW-0805">Transcription regulation</keyword>
<name>A0AAV1EF60_OLDCO</name>
<evidence type="ECO:0000259" key="6">
    <source>
        <dbReference type="PROSITE" id="PS50888"/>
    </source>
</evidence>
<dbReference type="InterPro" id="IPR036638">
    <property type="entry name" value="HLH_DNA-bd_sf"/>
</dbReference>
<dbReference type="Pfam" id="PF00010">
    <property type="entry name" value="HLH"/>
    <property type="match status" value="1"/>
</dbReference>
<dbReference type="GO" id="GO:0046983">
    <property type="term" value="F:protein dimerization activity"/>
    <property type="evidence" value="ECO:0007669"/>
    <property type="project" value="InterPro"/>
</dbReference>
<dbReference type="SUPFAM" id="SSF47459">
    <property type="entry name" value="HLH, helix-loop-helix DNA-binding domain"/>
    <property type="match status" value="1"/>
</dbReference>
<dbReference type="Gene3D" id="4.10.280.10">
    <property type="entry name" value="Helix-loop-helix DNA-binding domain"/>
    <property type="match status" value="1"/>
</dbReference>
<dbReference type="EMBL" id="OX459126">
    <property type="protein sequence ID" value="CAI9118289.1"/>
    <property type="molecule type" value="Genomic_DNA"/>
</dbReference>
<gene>
    <name evidence="7" type="ORF">OLC1_LOCUS24193</name>
</gene>
<keyword evidence="3" id="KW-0804">Transcription</keyword>
<evidence type="ECO:0000313" key="8">
    <source>
        <dbReference type="Proteomes" id="UP001161247"/>
    </source>
</evidence>
<evidence type="ECO:0000256" key="1">
    <source>
        <dbReference type="ARBA" id="ARBA00004123"/>
    </source>
</evidence>
<organism evidence="7 8">
    <name type="scientific">Oldenlandia corymbosa var. corymbosa</name>
    <dbReference type="NCBI Taxonomy" id="529605"/>
    <lineage>
        <taxon>Eukaryota</taxon>
        <taxon>Viridiplantae</taxon>
        <taxon>Streptophyta</taxon>
        <taxon>Embryophyta</taxon>
        <taxon>Tracheophyta</taxon>
        <taxon>Spermatophyta</taxon>
        <taxon>Magnoliopsida</taxon>
        <taxon>eudicotyledons</taxon>
        <taxon>Gunneridae</taxon>
        <taxon>Pentapetalae</taxon>
        <taxon>asterids</taxon>
        <taxon>lamiids</taxon>
        <taxon>Gentianales</taxon>
        <taxon>Rubiaceae</taxon>
        <taxon>Rubioideae</taxon>
        <taxon>Spermacoceae</taxon>
        <taxon>Hedyotis-Oldenlandia complex</taxon>
        <taxon>Oldenlandia</taxon>
    </lineage>
</organism>
<dbReference type="PANTHER" id="PTHR46665:SF6">
    <property type="entry name" value="TRANSCRIPTION FACTOR BHLH92"/>
    <property type="match status" value="1"/>
</dbReference>
<dbReference type="InterPro" id="IPR044658">
    <property type="entry name" value="bHLH92/bHLH041-like"/>
</dbReference>
<dbReference type="InterPro" id="IPR045239">
    <property type="entry name" value="bHLH95_bHLH"/>
</dbReference>
<proteinExistence type="predicted"/>
<dbReference type="PANTHER" id="PTHR46665">
    <property type="entry name" value="TRANSCRIPTION FACTOR BHLH041-RELATED-RELATED"/>
    <property type="match status" value="1"/>
</dbReference>
<evidence type="ECO:0000256" key="5">
    <source>
        <dbReference type="SAM" id="Coils"/>
    </source>
</evidence>
<comment type="subcellular location">
    <subcellularLocation>
        <location evidence="1">Nucleus</location>
    </subcellularLocation>
</comment>
<feature type="domain" description="BHLH" evidence="6">
    <location>
        <begin position="95"/>
        <end position="144"/>
    </location>
</feature>
<dbReference type="PROSITE" id="PS50888">
    <property type="entry name" value="BHLH"/>
    <property type="match status" value="1"/>
</dbReference>
<feature type="coiled-coil region" evidence="5">
    <location>
        <begin position="134"/>
        <end position="173"/>
    </location>
</feature>
<evidence type="ECO:0000256" key="3">
    <source>
        <dbReference type="ARBA" id="ARBA00023163"/>
    </source>
</evidence>
<sequence>MDDYFFHYWDNFQFQGNDVLWFDDDLLPKQAAVSQRRSDFISYSKETLQGIQSKRVGNRGRRPNDQNVHKRMMEMLKKRWESEKAVAELAEAERERNHKHMINERMRRVKQRQGYVELHKLLPHGTKSDKNSIVQTAAETIEQLQRGEEQLKRRKLELEMMMAMADEANLQEQSKKQGKMEEAKIRLRVVYPSSGIDSLLGVMKSLKHMDVKTKSLQSSISSQEFSAVLQVQAKKSAAVVEKEVQKALYEVERKFRCAT</sequence>
<evidence type="ECO:0000313" key="7">
    <source>
        <dbReference type="EMBL" id="CAI9118289.1"/>
    </source>
</evidence>